<feature type="signal peptide" evidence="3">
    <location>
        <begin position="1"/>
        <end position="21"/>
    </location>
</feature>
<dbReference type="SUPFAM" id="SSF53474">
    <property type="entry name" value="alpha/beta-Hydrolases"/>
    <property type="match status" value="1"/>
</dbReference>
<dbReference type="Proteomes" id="UP001151478">
    <property type="component" value="Unassembled WGS sequence"/>
</dbReference>
<dbReference type="PANTHER" id="PTHR40841:SF2">
    <property type="entry name" value="SIDEROPHORE-DEGRADING ESTERASE (EUROFUNG)"/>
    <property type="match status" value="1"/>
</dbReference>
<evidence type="ECO:0000256" key="2">
    <source>
        <dbReference type="ARBA" id="ARBA00022801"/>
    </source>
</evidence>
<dbReference type="Pfam" id="PF00756">
    <property type="entry name" value="Esterase"/>
    <property type="match status" value="1"/>
</dbReference>
<evidence type="ECO:0000313" key="4">
    <source>
        <dbReference type="EMBL" id="MDD7914422.1"/>
    </source>
</evidence>
<protein>
    <submittedName>
        <fullName evidence="4">Alpha/beta hydrolase-fold protein</fullName>
    </submittedName>
</protein>
<proteinExistence type="inferred from homology"/>
<evidence type="ECO:0000256" key="3">
    <source>
        <dbReference type="SAM" id="SignalP"/>
    </source>
</evidence>
<keyword evidence="5" id="KW-1185">Reference proteome</keyword>
<dbReference type="InterPro" id="IPR052558">
    <property type="entry name" value="Siderophore_Hydrolase_D"/>
</dbReference>
<dbReference type="EMBL" id="JAOSLC020000003">
    <property type="protein sequence ID" value="MDD7914422.1"/>
    <property type="molecule type" value="Genomic_DNA"/>
</dbReference>
<dbReference type="PANTHER" id="PTHR40841">
    <property type="entry name" value="SIDEROPHORE TRIACETYLFUSARININE C ESTERASE"/>
    <property type="match status" value="1"/>
</dbReference>
<feature type="chain" id="PRO_5046548005" evidence="3">
    <location>
        <begin position="22"/>
        <end position="302"/>
    </location>
</feature>
<sequence length="302" mass="34694">MHFKIKFSLSVLIIVSYFSYAQIHQDNNNVITDSIYSTILKENRDIYIKLPESYSTNSNKKYPVIYILDGELLLSTLNLVHSYYSGGFMPEMVLVGISNTNNRSRDLTTSFVSSFYQKNGEAENFTSFFKKELIPYIEKTYPVTNYRSLIGHSYGGLFTVNTLLNHSDLFSNYLAIDPSLDWDNQKLLKQAKEVLAHKNYTGKSLFISLGSQLHMSNPKITIDNVMKDTTSFTIFPRSNMSFFEQTKKNAKNGLITTWKYYPDDLHGTVPLPSIKDGLLSLFNWYQWENTSAFNNPNTSVKK</sequence>
<comment type="caution">
    <text evidence="4">The sequence shown here is derived from an EMBL/GenBank/DDBJ whole genome shotgun (WGS) entry which is preliminary data.</text>
</comment>
<evidence type="ECO:0000313" key="5">
    <source>
        <dbReference type="Proteomes" id="UP001151478"/>
    </source>
</evidence>
<accession>A0ABT5S8J5</accession>
<keyword evidence="2 4" id="KW-0378">Hydrolase</keyword>
<comment type="similarity">
    <text evidence="1">Belongs to the esterase D family.</text>
</comment>
<gene>
    <name evidence="4" type="ORF">N5A56_008325</name>
</gene>
<dbReference type="RefSeq" id="WP_274270332.1">
    <property type="nucleotide sequence ID" value="NZ_JAOSLC020000003.1"/>
</dbReference>
<dbReference type="GO" id="GO:0016787">
    <property type="term" value="F:hydrolase activity"/>
    <property type="evidence" value="ECO:0007669"/>
    <property type="project" value="UniProtKB-KW"/>
</dbReference>
<name>A0ABT5S8J5_9FLAO</name>
<dbReference type="InterPro" id="IPR000801">
    <property type="entry name" value="Esterase-like"/>
</dbReference>
<reference evidence="4" key="1">
    <citation type="submission" date="2023-02" db="EMBL/GenBank/DDBJ databases">
        <title>Polaribacter ponticola sp. nov., isolated from seawater.</title>
        <authorList>
            <person name="Baek J.H."/>
            <person name="Kim J.M."/>
            <person name="Choi D.G."/>
            <person name="Jeon C.O."/>
        </authorList>
    </citation>
    <scope>NUCLEOTIDE SEQUENCE</scope>
    <source>
        <strain evidence="4">MSW5</strain>
    </source>
</reference>
<dbReference type="InterPro" id="IPR029058">
    <property type="entry name" value="AB_hydrolase_fold"/>
</dbReference>
<dbReference type="Gene3D" id="3.40.50.1820">
    <property type="entry name" value="alpha/beta hydrolase"/>
    <property type="match status" value="1"/>
</dbReference>
<keyword evidence="3" id="KW-0732">Signal</keyword>
<evidence type="ECO:0000256" key="1">
    <source>
        <dbReference type="ARBA" id="ARBA00005622"/>
    </source>
</evidence>
<organism evidence="4 5">
    <name type="scientific">Polaribacter ponticola</name>
    <dbReference type="NCBI Taxonomy" id="2978475"/>
    <lineage>
        <taxon>Bacteria</taxon>
        <taxon>Pseudomonadati</taxon>
        <taxon>Bacteroidota</taxon>
        <taxon>Flavobacteriia</taxon>
        <taxon>Flavobacteriales</taxon>
        <taxon>Flavobacteriaceae</taxon>
    </lineage>
</organism>